<proteinExistence type="predicted"/>
<feature type="compositionally biased region" description="Low complexity" evidence="1">
    <location>
        <begin position="82"/>
        <end position="100"/>
    </location>
</feature>
<dbReference type="OrthoDB" id="5403747at2759"/>
<dbReference type="EMBL" id="GL629997">
    <property type="protein sequence ID" value="EFW99241.1"/>
    <property type="molecule type" value="Genomic_DNA"/>
</dbReference>
<evidence type="ECO:0000313" key="3">
    <source>
        <dbReference type="Proteomes" id="UP000007796"/>
    </source>
</evidence>
<evidence type="ECO:0000313" key="2">
    <source>
        <dbReference type="EMBL" id="EFW99241.1"/>
    </source>
</evidence>
<feature type="compositionally biased region" description="Basic residues" evidence="1">
    <location>
        <begin position="101"/>
        <end position="110"/>
    </location>
</feature>
<feature type="region of interest" description="Disordered" evidence="1">
    <location>
        <begin position="70"/>
        <end position="165"/>
    </location>
</feature>
<sequence length="165" mass="17558">MAHPNVAAVALSTLSARETELLILAMQCFVGGEPKIDHPKFAAAAGLASPKGGMDSWYRIRKKLGLITTPAAKTPLKKEEVGTSTGTDAASGADAAVATPKRARTKRKAVKKEETQDQDDGDAIKTENDNSSEPAEPPKKKRTATRRHADTAVPVFHEDNVNGPF</sequence>
<dbReference type="InParanoid" id="F0XSP1"/>
<dbReference type="GeneID" id="25979009"/>
<name>F0XSP1_GROCL</name>
<protein>
    <submittedName>
        <fullName evidence="2">Uncharacterized protein</fullName>
    </submittedName>
</protein>
<accession>F0XSP1</accession>
<dbReference type="STRING" id="655863.F0XSP1"/>
<dbReference type="Proteomes" id="UP000007796">
    <property type="component" value="Unassembled WGS sequence"/>
</dbReference>
<dbReference type="HOGENOM" id="CLU_1610928_0_0_1"/>
<evidence type="ECO:0000256" key="1">
    <source>
        <dbReference type="SAM" id="MobiDB-lite"/>
    </source>
</evidence>
<gene>
    <name evidence="2" type="ORF">CMQ_5662</name>
</gene>
<organism evidence="3">
    <name type="scientific">Grosmannia clavigera (strain kw1407 / UAMH 11150)</name>
    <name type="common">Blue stain fungus</name>
    <name type="synonym">Graphiocladiella clavigera</name>
    <dbReference type="NCBI Taxonomy" id="655863"/>
    <lineage>
        <taxon>Eukaryota</taxon>
        <taxon>Fungi</taxon>
        <taxon>Dikarya</taxon>
        <taxon>Ascomycota</taxon>
        <taxon>Pezizomycotina</taxon>
        <taxon>Sordariomycetes</taxon>
        <taxon>Sordariomycetidae</taxon>
        <taxon>Ophiostomatales</taxon>
        <taxon>Ophiostomataceae</taxon>
        <taxon>Leptographium</taxon>
    </lineage>
</organism>
<dbReference type="RefSeq" id="XP_014168724.1">
    <property type="nucleotide sequence ID" value="XM_014313249.1"/>
</dbReference>
<feature type="compositionally biased region" description="Basic and acidic residues" evidence="1">
    <location>
        <begin position="156"/>
        <end position="165"/>
    </location>
</feature>
<keyword evidence="3" id="KW-1185">Reference proteome</keyword>
<reference evidence="2 3" key="1">
    <citation type="journal article" date="2011" name="Proc. Natl. Acad. Sci. U.S.A.">
        <title>Genome and transcriptome analyses of the mountain pine beetle-fungal symbiont Grosmannia clavigera, a lodgepole pine pathogen.</title>
        <authorList>
            <person name="DiGuistini S."/>
            <person name="Wang Y."/>
            <person name="Liao N.Y."/>
            <person name="Taylor G."/>
            <person name="Tanguay P."/>
            <person name="Feau N."/>
            <person name="Henrissat B."/>
            <person name="Chan S.K."/>
            <person name="Hesse-Orce U."/>
            <person name="Alamouti S.M."/>
            <person name="Tsui C.K.M."/>
            <person name="Docking R.T."/>
            <person name="Levasseur A."/>
            <person name="Haridas S."/>
            <person name="Robertson G."/>
            <person name="Birol I."/>
            <person name="Holt R.A."/>
            <person name="Marra M.A."/>
            <person name="Hamelin R.C."/>
            <person name="Hirst M."/>
            <person name="Jones S.J.M."/>
            <person name="Bohlmann J."/>
            <person name="Breuil C."/>
        </authorList>
    </citation>
    <scope>NUCLEOTIDE SEQUENCE [LARGE SCALE GENOMIC DNA]</scope>
    <source>
        <strain evidence="3">kw1407 / UAMH 11150</strain>
    </source>
</reference>
<dbReference type="AlphaFoldDB" id="F0XSP1"/>